<comment type="caution">
    <text evidence="1">The sequence shown here is derived from an EMBL/GenBank/DDBJ whole genome shotgun (WGS) entry which is preliminary data.</text>
</comment>
<dbReference type="SUPFAM" id="SSF56784">
    <property type="entry name" value="HAD-like"/>
    <property type="match status" value="1"/>
</dbReference>
<dbReference type="SFLD" id="SFLDS00003">
    <property type="entry name" value="Haloacid_Dehalogenase"/>
    <property type="match status" value="1"/>
</dbReference>
<dbReference type="InterPro" id="IPR023198">
    <property type="entry name" value="PGP-like_dom2"/>
</dbReference>
<dbReference type="Gene3D" id="3.40.50.1000">
    <property type="entry name" value="HAD superfamily/HAD-like"/>
    <property type="match status" value="1"/>
</dbReference>
<evidence type="ECO:0000313" key="1">
    <source>
        <dbReference type="EMBL" id="HHJ53641.1"/>
    </source>
</evidence>
<dbReference type="GO" id="GO:0050308">
    <property type="term" value="F:sugar-phosphatase activity"/>
    <property type="evidence" value="ECO:0007669"/>
    <property type="project" value="TreeGrafter"/>
</dbReference>
<sequence>MIAKGILFDFDGVVVKSMEQHFAAWQKAFAEKGVQITPDDFFPLEGQGIYTISQKIGREHGLSDAEIDQVRERKVNYYNQFMTIEFYDYFTDLLKHLHTRQVPMGIVTGGTRQRVTKIVEQYFDHYFAAIVTVDDVRKGKPHPDPFLKGAELLGLPARNCVVVENAPLGIKGARAAGMTVIGITTTLPAEQLKEAHYVANDFQEVEKILLRLLKV</sequence>
<reference evidence="1" key="1">
    <citation type="journal article" date="2020" name="mSystems">
        <title>Genome- and Community-Level Interaction Insights into Carbon Utilization and Element Cycling Functions of Hydrothermarchaeota in Hydrothermal Sediment.</title>
        <authorList>
            <person name="Zhou Z."/>
            <person name="Liu Y."/>
            <person name="Xu W."/>
            <person name="Pan J."/>
            <person name="Luo Z.H."/>
            <person name="Li M."/>
        </authorList>
    </citation>
    <scope>NUCLEOTIDE SEQUENCE [LARGE SCALE GENOMIC DNA]</scope>
    <source>
        <strain evidence="1">HyVt-527</strain>
    </source>
</reference>
<dbReference type="SFLD" id="SFLDG01135">
    <property type="entry name" value="C1.5.6:_HAD__Beta-PGM__Phospha"/>
    <property type="match status" value="1"/>
</dbReference>
<dbReference type="SFLD" id="SFLDG01129">
    <property type="entry name" value="C1.5:_HAD__Beta-PGM__Phosphata"/>
    <property type="match status" value="1"/>
</dbReference>
<dbReference type="PANTHER" id="PTHR43481:SF4">
    <property type="entry name" value="GLYCEROL-1-PHOSPHATE PHOSPHOHYDROLASE 1-RELATED"/>
    <property type="match status" value="1"/>
</dbReference>
<accession>A0A7V5PR19</accession>
<dbReference type="PRINTS" id="PR00413">
    <property type="entry name" value="HADHALOGNASE"/>
</dbReference>
<dbReference type="InterPro" id="IPR036412">
    <property type="entry name" value="HAD-like_sf"/>
</dbReference>
<dbReference type="NCBIfam" id="TIGR01509">
    <property type="entry name" value="HAD-SF-IA-v3"/>
    <property type="match status" value="1"/>
</dbReference>
<gene>
    <name evidence="1" type="ORF">ENJ89_10635</name>
</gene>
<dbReference type="AlphaFoldDB" id="A0A7V5PR19"/>
<proteinExistence type="predicted"/>
<dbReference type="CDD" id="cd07505">
    <property type="entry name" value="HAD_BPGM-like"/>
    <property type="match status" value="1"/>
</dbReference>
<dbReference type="Proteomes" id="UP000886124">
    <property type="component" value="Unassembled WGS sequence"/>
</dbReference>
<name>A0A7V5PR19_CALAY</name>
<organism evidence="1">
    <name type="scientific">Caldithrix abyssi</name>
    <dbReference type="NCBI Taxonomy" id="187145"/>
    <lineage>
        <taxon>Bacteria</taxon>
        <taxon>Pseudomonadati</taxon>
        <taxon>Calditrichota</taxon>
        <taxon>Calditrichia</taxon>
        <taxon>Calditrichales</taxon>
        <taxon>Calditrichaceae</taxon>
        <taxon>Caldithrix</taxon>
    </lineage>
</organism>
<dbReference type="Gene3D" id="1.10.150.240">
    <property type="entry name" value="Putative phosphatase, domain 2"/>
    <property type="match status" value="1"/>
</dbReference>
<dbReference type="InterPro" id="IPR006439">
    <property type="entry name" value="HAD-SF_hydro_IA"/>
</dbReference>
<dbReference type="NCBIfam" id="TIGR01549">
    <property type="entry name" value="HAD-SF-IA-v1"/>
    <property type="match status" value="1"/>
</dbReference>
<dbReference type="InterPro" id="IPR023214">
    <property type="entry name" value="HAD_sf"/>
</dbReference>
<dbReference type="EMBL" id="DROD01000674">
    <property type="protein sequence ID" value="HHJ53641.1"/>
    <property type="molecule type" value="Genomic_DNA"/>
</dbReference>
<dbReference type="Pfam" id="PF13419">
    <property type="entry name" value="HAD_2"/>
    <property type="match status" value="1"/>
</dbReference>
<dbReference type="InterPro" id="IPR051806">
    <property type="entry name" value="HAD-like_SPP"/>
</dbReference>
<protein>
    <submittedName>
        <fullName evidence="1">HAD family phosphatase</fullName>
    </submittedName>
</protein>
<dbReference type="PANTHER" id="PTHR43481">
    <property type="entry name" value="FRUCTOSE-1-PHOSPHATE PHOSPHATASE"/>
    <property type="match status" value="1"/>
</dbReference>
<dbReference type="InterPro" id="IPR041492">
    <property type="entry name" value="HAD_2"/>
</dbReference>